<protein>
    <submittedName>
        <fullName evidence="2">Uncharacterized protein</fullName>
    </submittedName>
</protein>
<evidence type="ECO:0000313" key="2">
    <source>
        <dbReference type="EMBL" id="KAA1083965.1"/>
    </source>
</evidence>
<name>A0A5B0N403_PUCGR</name>
<keyword evidence="3" id="KW-1185">Reference proteome</keyword>
<dbReference type="EMBL" id="VSWC01000118">
    <property type="protein sequence ID" value="KAA1083965.1"/>
    <property type="molecule type" value="Genomic_DNA"/>
</dbReference>
<sequence>MAETNPVLSEPISNGTHQHTGTQAATDATGHFFVRKLALVALSSSTNRANMGCTCASQDTSHAPRLGDGRAGTGSSRSQACSFRRRLLWNANDLSFRALRGASSFRGIYVQTPSNFKRLFSSTNSSAFLNQSTKPEEPKRFVSYVLWTRSICGVVHPNAYLVVTRDTYAAAKLLIYHSLSTLLCFPLGVCGVSSLFIPHANPPFCSTHSDSAKSSRCSKHRRISISGTSRIQFNIPYTFCNRRLPSPQSSCPASTSPGTALLFGALVRKLNEVHS</sequence>
<proteinExistence type="predicted"/>
<accession>A0A5B0N403</accession>
<organism evidence="2 3">
    <name type="scientific">Puccinia graminis f. sp. tritici</name>
    <dbReference type="NCBI Taxonomy" id="56615"/>
    <lineage>
        <taxon>Eukaryota</taxon>
        <taxon>Fungi</taxon>
        <taxon>Dikarya</taxon>
        <taxon>Basidiomycota</taxon>
        <taxon>Pucciniomycotina</taxon>
        <taxon>Pucciniomycetes</taxon>
        <taxon>Pucciniales</taxon>
        <taxon>Pucciniaceae</taxon>
        <taxon>Puccinia</taxon>
    </lineage>
</organism>
<dbReference type="Proteomes" id="UP000324748">
    <property type="component" value="Unassembled WGS sequence"/>
</dbReference>
<feature type="region of interest" description="Disordered" evidence="1">
    <location>
        <begin position="57"/>
        <end position="77"/>
    </location>
</feature>
<evidence type="ECO:0000313" key="3">
    <source>
        <dbReference type="Proteomes" id="UP000324748"/>
    </source>
</evidence>
<dbReference type="AlphaFoldDB" id="A0A5B0N403"/>
<evidence type="ECO:0000256" key="1">
    <source>
        <dbReference type="SAM" id="MobiDB-lite"/>
    </source>
</evidence>
<gene>
    <name evidence="2" type="ORF">PGT21_012894</name>
</gene>
<reference evidence="2 3" key="1">
    <citation type="submission" date="2019-05" db="EMBL/GenBank/DDBJ databases">
        <title>Emergence of the Ug99 lineage of the wheat stem rust pathogen through somatic hybridization.</title>
        <authorList>
            <person name="Li F."/>
            <person name="Upadhyaya N.M."/>
            <person name="Sperschneider J."/>
            <person name="Matny O."/>
            <person name="Nguyen-Phuc H."/>
            <person name="Mago R."/>
            <person name="Raley C."/>
            <person name="Miller M.E."/>
            <person name="Silverstein K.A.T."/>
            <person name="Henningsen E."/>
            <person name="Hirsch C.D."/>
            <person name="Visser B."/>
            <person name="Pretorius Z.A."/>
            <person name="Steffenson B.J."/>
            <person name="Schwessinger B."/>
            <person name="Dodds P.N."/>
            <person name="Figueroa M."/>
        </authorList>
    </citation>
    <scope>NUCLEOTIDE SEQUENCE [LARGE SCALE GENOMIC DNA]</scope>
    <source>
        <strain evidence="2">21-0</strain>
    </source>
</reference>
<feature type="compositionally biased region" description="Polar residues" evidence="1">
    <location>
        <begin position="11"/>
        <end position="24"/>
    </location>
</feature>
<comment type="caution">
    <text evidence="2">The sequence shown here is derived from an EMBL/GenBank/DDBJ whole genome shotgun (WGS) entry which is preliminary data.</text>
</comment>
<feature type="region of interest" description="Disordered" evidence="1">
    <location>
        <begin position="1"/>
        <end position="24"/>
    </location>
</feature>